<evidence type="ECO:0000313" key="2">
    <source>
        <dbReference type="Proteomes" id="UP001241747"/>
    </source>
</evidence>
<dbReference type="EMBL" id="JAUSVY010000001">
    <property type="protein sequence ID" value="MDQ0503778.1"/>
    <property type="molecule type" value="Genomic_DNA"/>
</dbReference>
<dbReference type="RefSeq" id="WP_237344901.1">
    <property type="nucleotide sequence ID" value="NZ_JABWGX010000006.1"/>
</dbReference>
<accession>A0ABU0L9I0</accession>
<comment type="caution">
    <text evidence="1">The sequence shown here is derived from an EMBL/GenBank/DDBJ whole genome shotgun (WGS) entry which is preliminary data.</text>
</comment>
<protein>
    <submittedName>
        <fullName evidence="1">Uncharacterized protein</fullName>
    </submittedName>
</protein>
<gene>
    <name evidence="1" type="ORF">QOZ94_000548</name>
</gene>
<keyword evidence="2" id="KW-1185">Reference proteome</keyword>
<evidence type="ECO:0000313" key="1">
    <source>
        <dbReference type="EMBL" id="MDQ0503778.1"/>
    </source>
</evidence>
<name>A0ABU0L9I0_XANAG</name>
<dbReference type="Proteomes" id="UP001241747">
    <property type="component" value="Unassembled WGS sequence"/>
</dbReference>
<reference evidence="1 2" key="1">
    <citation type="submission" date="2023-07" db="EMBL/GenBank/DDBJ databases">
        <title>Genomic Encyclopedia of Type Strains, Phase IV (KMG-IV): sequencing the most valuable type-strain genomes for metagenomic binning, comparative biology and taxonomic classification.</title>
        <authorList>
            <person name="Goeker M."/>
        </authorList>
    </citation>
    <scope>NUCLEOTIDE SEQUENCE [LARGE SCALE GENOMIC DNA]</scope>
    <source>
        <strain evidence="1 2">DSM 3770</strain>
    </source>
</reference>
<proteinExistence type="predicted"/>
<organism evidence="1 2">
    <name type="scientific">Xanthobacter agilis</name>
    <dbReference type="NCBI Taxonomy" id="47492"/>
    <lineage>
        <taxon>Bacteria</taxon>
        <taxon>Pseudomonadati</taxon>
        <taxon>Pseudomonadota</taxon>
        <taxon>Alphaproteobacteria</taxon>
        <taxon>Hyphomicrobiales</taxon>
        <taxon>Xanthobacteraceae</taxon>
        <taxon>Xanthobacter</taxon>
    </lineage>
</organism>
<sequence length="367" mass="38679">MSHPAFPRADLSRFAPLAAGDLLLAYLGGQKTAPTLKALADKLKDLLGAEPIVAAASELAERGLATLEAKPKGRSRTQPNPADAKVVLTDAGRDAASALLGSGPKLTWPKVMTQRLLPLCLGLDPNGASTRLAKPKERQAAIIATAFGLPKETIGLNAVCEELVWRTLKAGLGPLLGTSRMPIIKTLGITEWVILAGLGGLPEHRPVREKDKTEVLNALTGAAVGLPEADDKAAVFRVLRLSLARAGGMGAASPHPTPTPPPAATPTVNGADGAGFAERVRQVAAALTTPPFQGRVAIAQVYDAYGREHPDAGSLQSFKARLIAAAYANLLELGRLDMPERMDRDLRLRSEAAWGRDCVHFVITGRR</sequence>